<reference evidence="3 4" key="1">
    <citation type="submission" date="2016-08" db="EMBL/GenBank/DDBJ databases">
        <title>Whole genome sequence of Mesorhizobium sp. strain UASWS1009 isolated from industrial sewage.</title>
        <authorList>
            <person name="Crovadore J."/>
            <person name="Calmin G."/>
            <person name="Chablais R."/>
            <person name="Cochard B."/>
            <person name="Lefort F."/>
        </authorList>
    </citation>
    <scope>NUCLEOTIDE SEQUENCE [LARGE SCALE GENOMIC DNA]</scope>
    <source>
        <strain evidence="3 4">UASWS1009</strain>
    </source>
</reference>
<keyword evidence="4" id="KW-1185">Reference proteome</keyword>
<dbReference type="OrthoDB" id="129807at2"/>
<dbReference type="EMBL" id="MDEO01000026">
    <property type="protein sequence ID" value="OCX22756.1"/>
    <property type="molecule type" value="Genomic_DNA"/>
</dbReference>
<evidence type="ECO:0000256" key="1">
    <source>
        <dbReference type="SAM" id="MobiDB-lite"/>
    </source>
</evidence>
<protein>
    <submittedName>
        <fullName evidence="3">Uncharacterized protein</fullName>
    </submittedName>
</protein>
<keyword evidence="2" id="KW-0472">Membrane</keyword>
<feature type="transmembrane region" description="Helical" evidence="2">
    <location>
        <begin position="12"/>
        <end position="39"/>
    </location>
</feature>
<dbReference type="RefSeq" id="WP_065996752.1">
    <property type="nucleotide sequence ID" value="NZ_MDEO01000026.1"/>
</dbReference>
<dbReference type="STRING" id="1566387.QV13_04630"/>
<keyword evidence="2" id="KW-0812">Transmembrane</keyword>
<name>A0A1C2E742_9HYPH</name>
<feature type="compositionally biased region" description="Polar residues" evidence="1">
    <location>
        <begin position="52"/>
        <end position="64"/>
    </location>
</feature>
<evidence type="ECO:0000256" key="2">
    <source>
        <dbReference type="SAM" id="Phobius"/>
    </source>
</evidence>
<dbReference type="Proteomes" id="UP000094412">
    <property type="component" value="Unassembled WGS sequence"/>
</dbReference>
<dbReference type="AlphaFoldDB" id="A0A1C2E742"/>
<sequence length="149" mass="16159">MAEVRHPETRDIWPRALLLFAGGLVVFLLVSLGVLYLLFRPQALWPQPGAEWSSNEATPALSTSPHEDLAAVRRAEEAELEKLAWVDRAKGIARIPIEEAMKLVAQNGLPHWTAEAASPSSDECSLLTGDVPRTPQAASCRDTANGAKP</sequence>
<organism evidence="3 4">
    <name type="scientific">Mesorhizobium hungaricum</name>
    <dbReference type="NCBI Taxonomy" id="1566387"/>
    <lineage>
        <taxon>Bacteria</taxon>
        <taxon>Pseudomonadati</taxon>
        <taxon>Pseudomonadota</taxon>
        <taxon>Alphaproteobacteria</taxon>
        <taxon>Hyphomicrobiales</taxon>
        <taxon>Phyllobacteriaceae</taxon>
        <taxon>Mesorhizobium</taxon>
    </lineage>
</organism>
<evidence type="ECO:0000313" key="3">
    <source>
        <dbReference type="EMBL" id="OCX22756.1"/>
    </source>
</evidence>
<evidence type="ECO:0000313" key="4">
    <source>
        <dbReference type="Proteomes" id="UP000094412"/>
    </source>
</evidence>
<accession>A0A1C2E742</accession>
<feature type="region of interest" description="Disordered" evidence="1">
    <location>
        <begin position="114"/>
        <end position="149"/>
    </location>
</feature>
<keyword evidence="2" id="KW-1133">Transmembrane helix</keyword>
<proteinExistence type="predicted"/>
<feature type="region of interest" description="Disordered" evidence="1">
    <location>
        <begin position="48"/>
        <end position="68"/>
    </location>
</feature>
<gene>
    <name evidence="3" type="ORF">QV13_04630</name>
</gene>
<comment type="caution">
    <text evidence="3">The sequence shown here is derived from an EMBL/GenBank/DDBJ whole genome shotgun (WGS) entry which is preliminary data.</text>
</comment>